<dbReference type="InterPro" id="IPR028927">
    <property type="entry name" value="Man-6-P_rcpt"/>
</dbReference>
<gene>
    <name evidence="12" type="ORF">PNEG_01241</name>
</gene>
<evidence type="ECO:0000256" key="5">
    <source>
        <dbReference type="ARBA" id="ARBA00022989"/>
    </source>
</evidence>
<protein>
    <recommendedName>
        <fullName evidence="11">MRH domain-containing protein</fullName>
    </recommendedName>
</protein>
<reference evidence="13" key="1">
    <citation type="journal article" date="2016" name="Nat. Commun.">
        <title>Genome analysis of three Pneumocystis species reveals adaptation mechanisms to life exclusively in mammalian hosts.</title>
        <authorList>
            <person name="Ma L."/>
            <person name="Chen Z."/>
            <person name="Huang D.W."/>
            <person name="Kutty G."/>
            <person name="Ishihara M."/>
            <person name="Wang H."/>
            <person name="Abouelleil A."/>
            <person name="Bishop L."/>
            <person name="Davey E."/>
            <person name="Deng R."/>
            <person name="Deng X."/>
            <person name="Fan L."/>
            <person name="Fantoni G."/>
            <person name="Fitzgerald M."/>
            <person name="Gogineni E."/>
            <person name="Goldberg J.M."/>
            <person name="Handley G."/>
            <person name="Hu X."/>
            <person name="Huber C."/>
            <person name="Jiao X."/>
            <person name="Jones K."/>
            <person name="Levin J.Z."/>
            <person name="Liu Y."/>
            <person name="Macdonald P."/>
            <person name="Melnikov A."/>
            <person name="Raley C."/>
            <person name="Sassi M."/>
            <person name="Sherman B.T."/>
            <person name="Song X."/>
            <person name="Sykes S."/>
            <person name="Tran B."/>
            <person name="Walsh L."/>
            <person name="Xia Y."/>
            <person name="Yang J."/>
            <person name="Young S."/>
            <person name="Zeng Q."/>
            <person name="Zheng X."/>
            <person name="Stephens R."/>
            <person name="Nusbaum C."/>
            <person name="Birren B.W."/>
            <person name="Azadi P."/>
            <person name="Lempicki R.A."/>
            <person name="Cuomo C.A."/>
            <person name="Kovacs J.A."/>
        </authorList>
    </citation>
    <scope>NUCLEOTIDE SEQUENCE [LARGE SCALE GENOMIC DNA]</scope>
    <source>
        <strain evidence="13">B123</strain>
    </source>
</reference>
<dbReference type="Gene3D" id="2.70.130.10">
    <property type="entry name" value="Mannose-6-phosphate receptor binding domain"/>
    <property type="match status" value="1"/>
</dbReference>
<dbReference type="OrthoDB" id="4504960at2759"/>
<dbReference type="InterPro" id="IPR044865">
    <property type="entry name" value="MRH_dom"/>
</dbReference>
<evidence type="ECO:0000256" key="8">
    <source>
        <dbReference type="ARBA" id="ARBA00023180"/>
    </source>
</evidence>
<dbReference type="Proteomes" id="UP000011958">
    <property type="component" value="Unassembled WGS sequence"/>
</dbReference>
<feature type="domain" description="MRH" evidence="11">
    <location>
        <begin position="26"/>
        <end position="174"/>
    </location>
</feature>
<evidence type="ECO:0000256" key="7">
    <source>
        <dbReference type="ARBA" id="ARBA00023157"/>
    </source>
</evidence>
<evidence type="ECO:0000256" key="1">
    <source>
        <dbReference type="ARBA" id="ARBA00004308"/>
    </source>
</evidence>
<dbReference type="OMA" id="RTKSTIM"/>
<proteinExistence type="predicted"/>
<dbReference type="EMBL" id="AFWA02000006">
    <property type="protein sequence ID" value="EMR10533.1"/>
    <property type="molecule type" value="Genomic_DNA"/>
</dbReference>
<feature type="transmembrane region" description="Helical" evidence="9">
    <location>
        <begin position="179"/>
        <end position="197"/>
    </location>
</feature>
<comment type="caution">
    <text evidence="12">The sequence shown here is derived from an EMBL/GenBank/DDBJ whole genome shotgun (WGS) entry which is preliminary data.</text>
</comment>
<evidence type="ECO:0000256" key="9">
    <source>
        <dbReference type="SAM" id="Phobius"/>
    </source>
</evidence>
<keyword evidence="2" id="KW-0813">Transport</keyword>
<evidence type="ECO:0000256" key="2">
    <source>
        <dbReference type="ARBA" id="ARBA00022448"/>
    </source>
</evidence>
<dbReference type="STRING" id="1069680.M7NP96"/>
<dbReference type="RefSeq" id="XP_007873162.1">
    <property type="nucleotide sequence ID" value="XM_007874971.1"/>
</dbReference>
<feature type="signal peptide" evidence="10">
    <location>
        <begin position="1"/>
        <end position="22"/>
    </location>
</feature>
<keyword evidence="6 9" id="KW-0472">Membrane</keyword>
<dbReference type="GO" id="GO:0007034">
    <property type="term" value="P:vacuolar transport"/>
    <property type="evidence" value="ECO:0007669"/>
    <property type="project" value="TreeGrafter"/>
</dbReference>
<keyword evidence="8" id="KW-0325">Glycoprotein</keyword>
<evidence type="ECO:0000259" key="11">
    <source>
        <dbReference type="PROSITE" id="PS51914"/>
    </source>
</evidence>
<evidence type="ECO:0000313" key="12">
    <source>
        <dbReference type="EMBL" id="EMR10533.1"/>
    </source>
</evidence>
<dbReference type="SUPFAM" id="SSF50911">
    <property type="entry name" value="Mannose 6-phosphate receptor domain"/>
    <property type="match status" value="1"/>
</dbReference>
<keyword evidence="3 9" id="KW-0812">Transmembrane</keyword>
<name>M7NP96_PNEMU</name>
<dbReference type="Pfam" id="PF02157">
    <property type="entry name" value="Man-6-P_recep"/>
    <property type="match status" value="1"/>
</dbReference>
<dbReference type="GeneID" id="19894938"/>
<dbReference type="GO" id="GO:0000139">
    <property type="term" value="C:Golgi membrane"/>
    <property type="evidence" value="ECO:0007669"/>
    <property type="project" value="UniProtKB-SubCell"/>
</dbReference>
<dbReference type="PROSITE" id="PS51914">
    <property type="entry name" value="MRH"/>
    <property type="match status" value="1"/>
</dbReference>
<keyword evidence="4 10" id="KW-0732">Signal</keyword>
<accession>M7NP96</accession>
<dbReference type="SMART" id="SM01404">
    <property type="entry name" value="CIMR"/>
    <property type="match status" value="1"/>
</dbReference>
<dbReference type="GO" id="GO:0005770">
    <property type="term" value="C:late endosome"/>
    <property type="evidence" value="ECO:0007669"/>
    <property type="project" value="TreeGrafter"/>
</dbReference>
<keyword evidence="13" id="KW-1185">Reference proteome</keyword>
<dbReference type="HOGENOM" id="CLU_064145_0_0_1"/>
<dbReference type="VEuPathDB" id="FungiDB:PNEG_01241"/>
<dbReference type="AlphaFoldDB" id="M7NP96"/>
<organism evidence="12 13">
    <name type="scientific">Pneumocystis murina (strain B123)</name>
    <name type="common">Mouse pneumocystis pneumonia agent</name>
    <name type="synonym">Pneumocystis carinii f. sp. muris</name>
    <dbReference type="NCBI Taxonomy" id="1069680"/>
    <lineage>
        <taxon>Eukaryota</taxon>
        <taxon>Fungi</taxon>
        <taxon>Dikarya</taxon>
        <taxon>Ascomycota</taxon>
        <taxon>Taphrinomycotina</taxon>
        <taxon>Pneumocystomycetes</taxon>
        <taxon>Pneumocystaceae</taxon>
        <taxon>Pneumocystis</taxon>
    </lineage>
</organism>
<feature type="chain" id="PRO_5004082243" description="MRH domain-containing protein" evidence="10">
    <location>
        <begin position="23"/>
        <end position="271"/>
    </location>
</feature>
<evidence type="ECO:0000256" key="4">
    <source>
        <dbReference type="ARBA" id="ARBA00022729"/>
    </source>
</evidence>
<dbReference type="GO" id="GO:0010008">
    <property type="term" value="C:endosome membrane"/>
    <property type="evidence" value="ECO:0007669"/>
    <property type="project" value="UniProtKB-SubCell"/>
</dbReference>
<dbReference type="PANTHER" id="PTHR15071:SF0">
    <property type="entry name" value="MANNOSE 6-PHOSPHATE RECEPTOR-LIKE PROTEIN 1"/>
    <property type="match status" value="1"/>
</dbReference>
<comment type="subcellular location">
    <subcellularLocation>
        <location evidence="1">Endomembrane system</location>
    </subcellularLocation>
</comment>
<evidence type="ECO:0000256" key="10">
    <source>
        <dbReference type="SAM" id="SignalP"/>
    </source>
</evidence>
<evidence type="ECO:0000256" key="6">
    <source>
        <dbReference type="ARBA" id="ARBA00023136"/>
    </source>
</evidence>
<sequence length="271" mass="30657">MDLSKTILYFIIFMIIPGIAMNDTNSSCTAVKSKTNEHVDLQKLKRTEKDGYNWDVRDDDNNIDFSINICAPVITNITSIEGVDLKRVGAMYADGNETFSIGETSSNIYFQGDKLVLQYKNGSLCPGNTTFRKSTTISFICNPRIHDKPLIFFVAEADKCAYFFEWHTAYACTRTKEHLFGPGTIFGIILLITFIVYCIGSCIYKNTVIYATGWKQIPHHGILFTIKDTISTLFTSLCSKFGIFGFLQSDYSYIGDIDEENRLIDDVFLNN</sequence>
<evidence type="ECO:0000256" key="3">
    <source>
        <dbReference type="ARBA" id="ARBA00022692"/>
    </source>
</evidence>
<keyword evidence="5 9" id="KW-1133">Transmembrane helix</keyword>
<evidence type="ECO:0000313" key="13">
    <source>
        <dbReference type="Proteomes" id="UP000011958"/>
    </source>
</evidence>
<dbReference type="eggNOG" id="KOG4504">
    <property type="taxonomic scope" value="Eukaryota"/>
</dbReference>
<keyword evidence="7" id="KW-1015">Disulfide bond</keyword>
<dbReference type="InterPro" id="IPR009011">
    <property type="entry name" value="Man6P_isomerase_rcpt-bd_dom_sf"/>
</dbReference>
<dbReference type="PANTHER" id="PTHR15071">
    <property type="entry name" value="MANNOSE-6-PHOSPHATE RECEPTOR FAMILY MEMBER"/>
    <property type="match status" value="1"/>
</dbReference>